<sequence>MNRWNKAAGKAFGFGIRRGATGPGGGKGGAAAPHCTPGRFCSSEILIGRFPAAFAA</sequence>
<protein>
    <submittedName>
        <fullName evidence="1">Uncharacterized protein</fullName>
    </submittedName>
</protein>
<proteinExistence type="predicted"/>
<name>A0A150LD02_9BACI</name>
<evidence type="ECO:0000313" key="1">
    <source>
        <dbReference type="EMBL" id="KYD10125.1"/>
    </source>
</evidence>
<accession>A0A150LD02</accession>
<reference evidence="1 2" key="1">
    <citation type="submission" date="2016-01" db="EMBL/GenBank/DDBJ databases">
        <title>Draft Genome Sequences of Seven Thermophilic Sporeformers Isolated from Foods.</title>
        <authorList>
            <person name="Berendsen E.M."/>
            <person name="Wells-Bennik M.H."/>
            <person name="Krawcyk A.O."/>
            <person name="De Jong A."/>
            <person name="Holsappel S."/>
            <person name="Eijlander R.T."/>
            <person name="Kuipers O.P."/>
        </authorList>
    </citation>
    <scope>NUCLEOTIDE SEQUENCE [LARGE SCALE GENOMIC DNA]</scope>
    <source>
        <strain evidence="1 2">B4135</strain>
    </source>
</reference>
<dbReference type="STRING" id="301148.B4135_3604"/>
<dbReference type="Proteomes" id="UP000075683">
    <property type="component" value="Unassembled WGS sequence"/>
</dbReference>
<evidence type="ECO:0000313" key="2">
    <source>
        <dbReference type="Proteomes" id="UP000075683"/>
    </source>
</evidence>
<gene>
    <name evidence="1" type="ORF">B4135_3604</name>
</gene>
<dbReference type="AlphaFoldDB" id="A0A150LD02"/>
<organism evidence="1 2">
    <name type="scientific">Caldibacillus debilis</name>
    <dbReference type="NCBI Taxonomy" id="301148"/>
    <lineage>
        <taxon>Bacteria</taxon>
        <taxon>Bacillati</taxon>
        <taxon>Bacillota</taxon>
        <taxon>Bacilli</taxon>
        <taxon>Bacillales</taxon>
        <taxon>Bacillaceae</taxon>
        <taxon>Caldibacillus</taxon>
    </lineage>
</organism>
<comment type="caution">
    <text evidence="1">The sequence shown here is derived from an EMBL/GenBank/DDBJ whole genome shotgun (WGS) entry which is preliminary data.</text>
</comment>
<dbReference type="EMBL" id="LQYT01000121">
    <property type="protein sequence ID" value="KYD10125.1"/>
    <property type="molecule type" value="Genomic_DNA"/>
</dbReference>